<dbReference type="KEGG" id="hae:halTADL_2942"/>
<dbReference type="EMBL" id="FNYR01000002">
    <property type="protein sequence ID" value="SEI54956.1"/>
    <property type="molecule type" value="Genomic_DNA"/>
</dbReference>
<keyword evidence="1 2" id="KW-0378">Hydrolase</keyword>
<evidence type="ECO:0000313" key="4">
    <source>
        <dbReference type="EMBL" id="SEI54956.1"/>
    </source>
</evidence>
<sequence>MTTTQLTLIQIDNYGPWTVTPEPRREMDLQTLQSRLFADIAQFIGSRGGYVFYTRFDNMIAVTNGIDRAAHATLQESVGNRYPVTISLGVDVAETPAAALDGATERLQDAGSAQDKSRTEVLAGTFLDPATTGSEPVHIAHFDVNDATGKYTDQLNEFDSFIHIERSYASLMEYMRTAHGGLSFFVGGDNIIAVCPELSTDAYQDALDHVESDVGVDLKVGIGRGQTAHEAGIAAKHALEDCRYEGTTVEFAQPSVPASDD</sequence>
<dbReference type="PIRSF" id="PIRSF009265">
    <property type="entry name" value="GTP_cyclohydro_3"/>
    <property type="match status" value="1"/>
</dbReference>
<dbReference type="EC" id="3.5.4.29" evidence="2 3"/>
<keyword evidence="5" id="KW-1185">Reference proteome</keyword>
<dbReference type="OrthoDB" id="25211at2157"/>
<name>A0A1H6RKE3_9EURY</name>
<dbReference type="AlphaFoldDB" id="A0A1H6RKE3"/>
<dbReference type="Gene3D" id="3.30.70.270">
    <property type="match status" value="1"/>
</dbReference>
<dbReference type="Gene3D" id="3.30.70.1230">
    <property type="entry name" value="Nucleotide cyclase"/>
    <property type="match status" value="1"/>
</dbReference>
<dbReference type="NCBIfam" id="NF002587">
    <property type="entry name" value="PRK02240.1"/>
    <property type="match status" value="1"/>
</dbReference>
<dbReference type="InterPro" id="IPR043128">
    <property type="entry name" value="Rev_trsase/Diguanyl_cyclase"/>
</dbReference>
<keyword evidence="2" id="KW-0547">Nucleotide-binding</keyword>
<gene>
    <name evidence="2" type="primary">gch3</name>
    <name evidence="4" type="ORF">SAMN05444271_102190</name>
</gene>
<dbReference type="GO" id="GO:0005525">
    <property type="term" value="F:GTP binding"/>
    <property type="evidence" value="ECO:0007669"/>
    <property type="project" value="UniProtKB-KW"/>
</dbReference>
<organism evidence="4 5">
    <name type="scientific">Halohasta litchfieldiae</name>
    <dbReference type="NCBI Taxonomy" id="1073996"/>
    <lineage>
        <taxon>Archaea</taxon>
        <taxon>Methanobacteriati</taxon>
        <taxon>Methanobacteriota</taxon>
        <taxon>Stenosarchaea group</taxon>
        <taxon>Halobacteria</taxon>
        <taxon>Halobacteriales</taxon>
        <taxon>Haloferacaceae</taxon>
        <taxon>Halohasta</taxon>
    </lineage>
</organism>
<dbReference type="InterPro" id="IPR029787">
    <property type="entry name" value="Nucleotide_cyclase"/>
</dbReference>
<evidence type="ECO:0000256" key="2">
    <source>
        <dbReference type="HAMAP-Rule" id="MF_00608"/>
    </source>
</evidence>
<reference evidence="4 5" key="1">
    <citation type="submission" date="2016-10" db="EMBL/GenBank/DDBJ databases">
        <authorList>
            <person name="de Groot N.N."/>
        </authorList>
    </citation>
    <scope>NUCLEOTIDE SEQUENCE [LARGE SCALE GENOMIC DNA]</scope>
    <source>
        <strain evidence="4 5">DSM 22187</strain>
    </source>
</reference>
<evidence type="ECO:0000313" key="5">
    <source>
        <dbReference type="Proteomes" id="UP000198888"/>
    </source>
</evidence>
<dbReference type="InterPro" id="IPR007839">
    <property type="entry name" value="GTP_CycHdrlase_3"/>
</dbReference>
<accession>A0A2H4Q5K4</accession>
<dbReference type="GeneID" id="35003707"/>
<evidence type="ECO:0000256" key="3">
    <source>
        <dbReference type="PIRNR" id="PIRNR009265"/>
    </source>
</evidence>
<dbReference type="PANTHER" id="PTHR42202:SF1">
    <property type="entry name" value="GTP CYCLOHYDROLASE III"/>
    <property type="match status" value="1"/>
</dbReference>
<dbReference type="Pfam" id="PF05165">
    <property type="entry name" value="GCH_III"/>
    <property type="match status" value="1"/>
</dbReference>
<dbReference type="PANTHER" id="PTHR42202">
    <property type="entry name" value="GTP CYCLOHYDROLASE III"/>
    <property type="match status" value="1"/>
</dbReference>
<comment type="catalytic activity">
    <reaction evidence="2 3">
        <text>GTP + 3 H2O = 2-amino-5-formylamino-6-(5-phospho-D-ribosylamino)pyrimidin-4(3H)-one + 2 phosphate + 2 H(+)</text>
        <dbReference type="Rhea" id="RHEA:22468"/>
        <dbReference type="ChEBI" id="CHEBI:15377"/>
        <dbReference type="ChEBI" id="CHEBI:15378"/>
        <dbReference type="ChEBI" id="CHEBI:37565"/>
        <dbReference type="ChEBI" id="CHEBI:43474"/>
        <dbReference type="ChEBI" id="CHEBI:57258"/>
        <dbReference type="EC" id="3.5.4.29"/>
    </reaction>
</comment>
<dbReference type="RefSeq" id="WP_089670946.1">
    <property type="nucleotide sequence ID" value="NZ_CP024845.1"/>
</dbReference>
<proteinExistence type="inferred from homology"/>
<protein>
    <recommendedName>
        <fullName evidence="2 3">GTP cyclohydrolase III</fullName>
        <ecNumber evidence="2 3">3.5.4.29</ecNumber>
    </recommendedName>
</protein>
<keyword evidence="2" id="KW-0342">GTP-binding</keyword>
<accession>A0A1H6RKE3</accession>
<comment type="similarity">
    <text evidence="2 3">Belongs to the archaeal-type GTP cyclohydrolase family.</text>
</comment>
<dbReference type="STRING" id="1073996.SAMN05444271_102190"/>
<comment type="function">
    <text evidence="2 3">Catalyzes the formation of 2-amino-5-formylamino-6-ribofuranosylamino-4(3H)-pyrimidinone ribonucleotide monophosphate and inorganic phosphate from GTP. Also has an independent pyrophosphate phosphohydrolase activity.</text>
</comment>
<evidence type="ECO:0000256" key="1">
    <source>
        <dbReference type="ARBA" id="ARBA00022801"/>
    </source>
</evidence>
<dbReference type="HAMAP" id="MF_00608">
    <property type="entry name" value="GTP_cyclohydro_3"/>
    <property type="match status" value="1"/>
</dbReference>
<dbReference type="Proteomes" id="UP000198888">
    <property type="component" value="Unassembled WGS sequence"/>
</dbReference>
<dbReference type="GO" id="GO:0043740">
    <property type="term" value="F:GTP cyclohydrolase IIa activity"/>
    <property type="evidence" value="ECO:0007669"/>
    <property type="project" value="UniProtKB-UniRule"/>
</dbReference>